<name>A0A7U8C3H2_NEPCE</name>
<dbReference type="GO" id="GO:0016740">
    <property type="term" value="F:transferase activity"/>
    <property type="evidence" value="ECO:0007669"/>
    <property type="project" value="UniProtKB-KW"/>
</dbReference>
<dbReference type="OrthoDB" id="9811884at2"/>
<gene>
    <name evidence="2" type="ORF">MED92_17092</name>
</gene>
<dbReference type="InterPro" id="IPR029044">
    <property type="entry name" value="Nucleotide-diphossugar_trans"/>
</dbReference>
<dbReference type="AlphaFoldDB" id="A0A7U8C3H2"/>
<dbReference type="PANTHER" id="PTHR48090:SF7">
    <property type="entry name" value="RFBJ PROTEIN"/>
    <property type="match status" value="1"/>
</dbReference>
<keyword evidence="2" id="KW-0808">Transferase</keyword>
<dbReference type="Proteomes" id="UP000002171">
    <property type="component" value="Unassembled WGS sequence"/>
</dbReference>
<protein>
    <submittedName>
        <fullName evidence="2">Glycosyltransferase</fullName>
    </submittedName>
</protein>
<dbReference type="InterPro" id="IPR001173">
    <property type="entry name" value="Glyco_trans_2-like"/>
</dbReference>
<sequence length="212" mass="23479">MKTAVVIPAFNEEQTISSVVSEVLAFALLAIVVDDGSSDKTAEKAEQAGATVLSAQHNLGYDGAINRGFEYAAEMGFDCVITMDGDGQHPGDVLPEFLKQMQVADCVVGFRSETQRWSERFFASVTSTLWGIRDPLCGMKAYNIDIWRENGAFDTYKSCGTELLIRAIRTKRTVKQYPVPIVPREDESRFGGSLKADVYILKAMLKGLFKRF</sequence>
<evidence type="ECO:0000313" key="2">
    <source>
        <dbReference type="EMBL" id="EAR60076.1"/>
    </source>
</evidence>
<dbReference type="Pfam" id="PF00535">
    <property type="entry name" value="Glycos_transf_2"/>
    <property type="match status" value="1"/>
</dbReference>
<dbReference type="SUPFAM" id="SSF53448">
    <property type="entry name" value="Nucleotide-diphospho-sugar transferases"/>
    <property type="match status" value="1"/>
</dbReference>
<reference evidence="2 3" key="1">
    <citation type="submission" date="2006-02" db="EMBL/GenBank/DDBJ databases">
        <authorList>
            <person name="Pinhassi J."/>
            <person name="Pedros-Alio C."/>
            <person name="Ferriera S."/>
            <person name="Johnson J."/>
            <person name="Kravitz S."/>
            <person name="Halpern A."/>
            <person name="Remington K."/>
            <person name="Beeson K."/>
            <person name="Tran B."/>
            <person name="Rogers Y.-H."/>
            <person name="Friedman R."/>
            <person name="Venter J.C."/>
        </authorList>
    </citation>
    <scope>NUCLEOTIDE SEQUENCE [LARGE SCALE GENOMIC DNA]</scope>
    <source>
        <strain evidence="2 3">MED92</strain>
    </source>
</reference>
<dbReference type="EMBL" id="AAOW01000024">
    <property type="protein sequence ID" value="EAR60076.1"/>
    <property type="molecule type" value="Genomic_DNA"/>
</dbReference>
<dbReference type="RefSeq" id="WP_007021083.1">
    <property type="nucleotide sequence ID" value="NZ_CH724125.1"/>
</dbReference>
<organism evidence="2 3">
    <name type="scientific">Neptuniibacter caesariensis</name>
    <dbReference type="NCBI Taxonomy" id="207954"/>
    <lineage>
        <taxon>Bacteria</taxon>
        <taxon>Pseudomonadati</taxon>
        <taxon>Pseudomonadota</taxon>
        <taxon>Gammaproteobacteria</taxon>
        <taxon>Oceanospirillales</taxon>
        <taxon>Oceanospirillaceae</taxon>
        <taxon>Neptuniibacter</taxon>
    </lineage>
</organism>
<dbReference type="CDD" id="cd04179">
    <property type="entry name" value="DPM_DPG-synthase_like"/>
    <property type="match status" value="1"/>
</dbReference>
<evidence type="ECO:0000313" key="3">
    <source>
        <dbReference type="Proteomes" id="UP000002171"/>
    </source>
</evidence>
<dbReference type="InterPro" id="IPR050256">
    <property type="entry name" value="Glycosyltransferase_2"/>
</dbReference>
<dbReference type="Gene3D" id="3.90.550.10">
    <property type="entry name" value="Spore Coat Polysaccharide Biosynthesis Protein SpsA, Chain A"/>
    <property type="match status" value="1"/>
</dbReference>
<dbReference type="PANTHER" id="PTHR48090">
    <property type="entry name" value="UNDECAPRENYL-PHOSPHATE 4-DEOXY-4-FORMAMIDO-L-ARABINOSE TRANSFERASE-RELATED"/>
    <property type="match status" value="1"/>
</dbReference>
<comment type="caution">
    <text evidence="2">The sequence shown here is derived from an EMBL/GenBank/DDBJ whole genome shotgun (WGS) entry which is preliminary data.</text>
</comment>
<keyword evidence="3" id="KW-1185">Reference proteome</keyword>
<feature type="domain" description="Glycosyltransferase 2-like" evidence="1">
    <location>
        <begin position="5"/>
        <end position="112"/>
    </location>
</feature>
<evidence type="ECO:0000259" key="1">
    <source>
        <dbReference type="Pfam" id="PF00535"/>
    </source>
</evidence>
<accession>A0A7U8C3H2</accession>
<proteinExistence type="predicted"/>